<dbReference type="GO" id="GO:0000902">
    <property type="term" value="P:cell morphogenesis"/>
    <property type="evidence" value="ECO:0007669"/>
    <property type="project" value="TreeGrafter"/>
</dbReference>
<keyword evidence="7" id="KW-0472">Membrane</keyword>
<dbReference type="GO" id="GO:0034332">
    <property type="term" value="P:adherens junction organization"/>
    <property type="evidence" value="ECO:0007669"/>
    <property type="project" value="TreeGrafter"/>
</dbReference>
<dbReference type="PANTHER" id="PTHR24027">
    <property type="entry name" value="CADHERIN-23"/>
    <property type="match status" value="1"/>
</dbReference>
<dbReference type="Pfam" id="PF00028">
    <property type="entry name" value="Cadherin"/>
    <property type="match status" value="2"/>
</dbReference>
<evidence type="ECO:0000256" key="7">
    <source>
        <dbReference type="ARBA" id="ARBA00023136"/>
    </source>
</evidence>
<keyword evidence="11" id="KW-1185">Reference proteome</keyword>
<dbReference type="PROSITE" id="PS50268">
    <property type="entry name" value="CADHERIN_2"/>
    <property type="match status" value="2"/>
</dbReference>
<dbReference type="InterPro" id="IPR002126">
    <property type="entry name" value="Cadherin-like_dom"/>
</dbReference>
<dbReference type="CDD" id="cd11304">
    <property type="entry name" value="Cadherin_repeat"/>
    <property type="match status" value="2"/>
</dbReference>
<gene>
    <name evidence="10" type="ORF">Dacsa_0027</name>
</gene>
<evidence type="ECO:0000256" key="1">
    <source>
        <dbReference type="ARBA" id="ARBA00004167"/>
    </source>
</evidence>
<evidence type="ECO:0000256" key="3">
    <source>
        <dbReference type="ARBA" id="ARBA00022729"/>
    </source>
</evidence>
<dbReference type="GO" id="GO:0045296">
    <property type="term" value="F:cadherin binding"/>
    <property type="evidence" value="ECO:0007669"/>
    <property type="project" value="TreeGrafter"/>
</dbReference>
<dbReference type="InterPro" id="IPR039808">
    <property type="entry name" value="Cadherin"/>
</dbReference>
<name>K9YR68_DACS8</name>
<organism evidence="10 11">
    <name type="scientific">Dactylococcopsis salina (strain PCC 8305)</name>
    <name type="common">Myxobactron salinum</name>
    <dbReference type="NCBI Taxonomy" id="13035"/>
    <lineage>
        <taxon>Bacteria</taxon>
        <taxon>Bacillati</taxon>
        <taxon>Cyanobacteriota</taxon>
        <taxon>Cyanophyceae</taxon>
        <taxon>Nodosilineales</taxon>
        <taxon>Cymatolegaceae</taxon>
        <taxon>Dactylococcopsis</taxon>
    </lineage>
</organism>
<dbReference type="Gene3D" id="2.150.10.10">
    <property type="entry name" value="Serralysin-like metalloprotease, C-terminal"/>
    <property type="match status" value="1"/>
</dbReference>
<feature type="region of interest" description="Disordered" evidence="8">
    <location>
        <begin position="68"/>
        <end position="89"/>
    </location>
</feature>
<dbReference type="GO" id="GO:0016477">
    <property type="term" value="P:cell migration"/>
    <property type="evidence" value="ECO:0007669"/>
    <property type="project" value="TreeGrafter"/>
</dbReference>
<evidence type="ECO:0000256" key="4">
    <source>
        <dbReference type="ARBA" id="ARBA00022737"/>
    </source>
</evidence>
<evidence type="ECO:0000256" key="2">
    <source>
        <dbReference type="ARBA" id="ARBA00022692"/>
    </source>
</evidence>
<dbReference type="SUPFAM" id="SSF51120">
    <property type="entry name" value="beta-Roll"/>
    <property type="match status" value="1"/>
</dbReference>
<dbReference type="InterPro" id="IPR011049">
    <property type="entry name" value="Serralysin-like_metalloprot_C"/>
</dbReference>
<dbReference type="OrthoDB" id="9768561at2"/>
<dbReference type="EMBL" id="CP003944">
    <property type="protein sequence ID" value="AFZ48850.1"/>
    <property type="molecule type" value="Genomic_DNA"/>
</dbReference>
<sequence length="555" mass="59245">MRQIISIPEIPSPSPGSTFSLDIEYRVDPTNADTETLTGLGMRLHFDSSALEFLSVENFFREDVPLNTVPESAESEGETTSDNDPSTDQLISTNWTDVSGNFPGEGETPVLLYTVNFRATSSFSDATTLNFSRISTPPGFELDTPVVAIDATDSGNAPPSVSNETFSIEENSPIETVVGTVRASDPEGQSLTFSLDDNSVFEIDDQGEITVVDNTVLDFETNPSFTLNVTVDDGELTDTVSVTVNVNNVNESPIVPDQTFSVRSSATNETVIGTVNASDPETDDLNLEIISGNLDADQDGEPAFVLDNTGEITVRDAKELDERDSFSLTIRASETANPDQSSIATITVNVTTSPDSPLLFGSLDDDTLDSNDSQTPFDGSNRLLFTGAGGDNINASAGGGNNRIYAGSENDVIIAAEGDRVFGGTGNDEITGNGESRFYGQAGDDLFRIGASGNNTVFGGSGNDDFMIAERDLLPDAANTIRDFTPADDTLGIDRPFLSFDNDIRLVQEETAIPTTLVILRLAGLEQEETLVRLPGVEVNEISAEDFLFDVSSLA</sequence>
<dbReference type="PRINTS" id="PR00313">
    <property type="entry name" value="CABNDNGRPT"/>
</dbReference>
<dbReference type="GO" id="GO:0007156">
    <property type="term" value="P:homophilic cell adhesion via plasma membrane adhesion molecules"/>
    <property type="evidence" value="ECO:0007669"/>
    <property type="project" value="InterPro"/>
</dbReference>
<keyword evidence="2" id="KW-0812">Transmembrane</keyword>
<keyword evidence="5" id="KW-0106">Calcium</keyword>
<dbReference type="InterPro" id="IPR001343">
    <property type="entry name" value="Hemolysn_Ca-bd"/>
</dbReference>
<evidence type="ECO:0000256" key="5">
    <source>
        <dbReference type="ARBA" id="ARBA00022837"/>
    </source>
</evidence>
<dbReference type="AlphaFoldDB" id="K9YR68"/>
<dbReference type="GO" id="GO:0005509">
    <property type="term" value="F:calcium ion binding"/>
    <property type="evidence" value="ECO:0007669"/>
    <property type="project" value="InterPro"/>
</dbReference>
<dbReference type="GO" id="GO:0016339">
    <property type="term" value="P:calcium-dependent cell-cell adhesion via plasma membrane cell adhesion molecules"/>
    <property type="evidence" value="ECO:0007669"/>
    <property type="project" value="TreeGrafter"/>
</dbReference>
<protein>
    <submittedName>
        <fullName evidence="10">Cadherin domain-containing protein</fullName>
    </submittedName>
</protein>
<keyword evidence="4" id="KW-0677">Repeat</keyword>
<dbReference type="SMART" id="SM00112">
    <property type="entry name" value="CA"/>
    <property type="match status" value="2"/>
</dbReference>
<keyword evidence="3" id="KW-0732">Signal</keyword>
<dbReference type="eggNOG" id="COG2931">
    <property type="taxonomic scope" value="Bacteria"/>
</dbReference>
<evidence type="ECO:0000313" key="11">
    <source>
        <dbReference type="Proteomes" id="UP000010482"/>
    </source>
</evidence>
<comment type="subcellular location">
    <subcellularLocation>
        <location evidence="1">Membrane</location>
        <topology evidence="1">Single-pass membrane protein</topology>
    </subcellularLocation>
</comment>
<proteinExistence type="predicted"/>
<dbReference type="KEGG" id="dsl:Dacsa_0027"/>
<dbReference type="GO" id="GO:0008013">
    <property type="term" value="F:beta-catenin binding"/>
    <property type="evidence" value="ECO:0007669"/>
    <property type="project" value="TreeGrafter"/>
</dbReference>
<keyword evidence="6" id="KW-1133">Transmembrane helix</keyword>
<dbReference type="Gene3D" id="2.60.40.680">
    <property type="match status" value="1"/>
</dbReference>
<dbReference type="PANTHER" id="PTHR24027:SF422">
    <property type="entry name" value="CADHERIN DOMAIN-CONTAINING PROTEIN"/>
    <property type="match status" value="1"/>
</dbReference>
<dbReference type="GO" id="GO:0044331">
    <property type="term" value="P:cell-cell adhesion mediated by cadherin"/>
    <property type="evidence" value="ECO:0007669"/>
    <property type="project" value="TreeGrafter"/>
</dbReference>
<feature type="domain" description="Cadherin" evidence="9">
    <location>
        <begin position="254"/>
        <end position="359"/>
    </location>
</feature>
<dbReference type="InterPro" id="IPR015919">
    <property type="entry name" value="Cadherin-like_sf"/>
</dbReference>
<accession>K9YR68</accession>
<evidence type="ECO:0000313" key="10">
    <source>
        <dbReference type="EMBL" id="AFZ48850.1"/>
    </source>
</evidence>
<evidence type="ECO:0000256" key="8">
    <source>
        <dbReference type="SAM" id="MobiDB-lite"/>
    </source>
</evidence>
<evidence type="ECO:0000256" key="6">
    <source>
        <dbReference type="ARBA" id="ARBA00022989"/>
    </source>
</evidence>
<feature type="domain" description="Cadherin" evidence="9">
    <location>
        <begin position="160"/>
        <end position="255"/>
    </location>
</feature>
<dbReference type="HOGENOM" id="CLU_490693_0_0_3"/>
<dbReference type="Pfam" id="PF00353">
    <property type="entry name" value="HemolysinCabind"/>
    <property type="match status" value="2"/>
</dbReference>
<dbReference type="GO" id="GO:0007043">
    <property type="term" value="P:cell-cell junction assembly"/>
    <property type="evidence" value="ECO:0007669"/>
    <property type="project" value="TreeGrafter"/>
</dbReference>
<dbReference type="STRING" id="13035.Dacsa_0027"/>
<dbReference type="GO" id="GO:0005912">
    <property type="term" value="C:adherens junction"/>
    <property type="evidence" value="ECO:0007669"/>
    <property type="project" value="TreeGrafter"/>
</dbReference>
<dbReference type="GO" id="GO:0016342">
    <property type="term" value="C:catenin complex"/>
    <property type="evidence" value="ECO:0007669"/>
    <property type="project" value="TreeGrafter"/>
</dbReference>
<dbReference type="RefSeq" id="WP_015227863.1">
    <property type="nucleotide sequence ID" value="NC_019780.1"/>
</dbReference>
<dbReference type="Gene3D" id="2.60.40.60">
    <property type="entry name" value="Cadherins"/>
    <property type="match status" value="2"/>
</dbReference>
<evidence type="ECO:0000259" key="9">
    <source>
        <dbReference type="PROSITE" id="PS50268"/>
    </source>
</evidence>
<dbReference type="SUPFAM" id="SSF49313">
    <property type="entry name" value="Cadherin-like"/>
    <property type="match status" value="2"/>
</dbReference>
<reference evidence="10" key="1">
    <citation type="submission" date="2012-04" db="EMBL/GenBank/DDBJ databases">
        <title>Finished genome of Dactylococcopsis salina PCC 8305.</title>
        <authorList>
            <consortium name="US DOE Joint Genome Institute"/>
            <person name="Gugger M."/>
            <person name="Coursin T."/>
            <person name="Rippka R."/>
            <person name="Tandeau De Marsac N."/>
            <person name="Huntemann M."/>
            <person name="Wei C.-L."/>
            <person name="Han J."/>
            <person name="Detter J.C."/>
            <person name="Han C."/>
            <person name="Tapia R."/>
            <person name="Daligault H."/>
            <person name="Chen A."/>
            <person name="Krypides N."/>
            <person name="Mavromatis K."/>
            <person name="Markowitz V."/>
            <person name="Szeto E."/>
            <person name="Ivanova N."/>
            <person name="Ovchinnikova G."/>
            <person name="Pagani I."/>
            <person name="Pati A."/>
            <person name="Goodwin L."/>
            <person name="Peters L."/>
            <person name="Pitluck S."/>
            <person name="Woyke T."/>
            <person name="Kerfeld C."/>
        </authorList>
    </citation>
    <scope>NUCLEOTIDE SEQUENCE [LARGE SCALE GENOMIC DNA]</scope>
    <source>
        <strain evidence="10">PCC 8305</strain>
    </source>
</reference>
<dbReference type="Proteomes" id="UP000010482">
    <property type="component" value="Chromosome"/>
</dbReference>